<name>A0A0E0IU46_ORYNI</name>
<evidence type="ECO:0000313" key="3">
    <source>
        <dbReference type="Proteomes" id="UP000006591"/>
    </source>
</evidence>
<feature type="region of interest" description="Disordered" evidence="1">
    <location>
        <begin position="1"/>
        <end position="68"/>
    </location>
</feature>
<feature type="compositionally biased region" description="Basic and acidic residues" evidence="1">
    <location>
        <begin position="1"/>
        <end position="13"/>
    </location>
</feature>
<evidence type="ECO:0000256" key="1">
    <source>
        <dbReference type="SAM" id="MobiDB-lite"/>
    </source>
</evidence>
<keyword evidence="3" id="KW-1185">Reference proteome</keyword>
<reference evidence="2" key="2">
    <citation type="submission" date="2018-04" db="EMBL/GenBank/DDBJ databases">
        <title>OnivRS2 (Oryza nivara Reference Sequence Version 2).</title>
        <authorList>
            <person name="Zhang J."/>
            <person name="Kudrna D."/>
            <person name="Lee S."/>
            <person name="Talag J."/>
            <person name="Rajasekar S."/>
            <person name="Welchert J."/>
            <person name="Hsing Y.-I."/>
            <person name="Wing R.A."/>
        </authorList>
    </citation>
    <scope>NUCLEOTIDE SEQUENCE [LARGE SCALE GENOMIC DNA]</scope>
</reference>
<feature type="compositionally biased region" description="Basic residues" evidence="1">
    <location>
        <begin position="14"/>
        <end position="25"/>
    </location>
</feature>
<dbReference type="HOGENOM" id="CLU_2053436_0_0_1"/>
<proteinExistence type="predicted"/>
<organism evidence="2">
    <name type="scientific">Oryza nivara</name>
    <name type="common">Indian wild rice</name>
    <name type="synonym">Oryza sativa f. spontanea</name>
    <dbReference type="NCBI Taxonomy" id="4536"/>
    <lineage>
        <taxon>Eukaryota</taxon>
        <taxon>Viridiplantae</taxon>
        <taxon>Streptophyta</taxon>
        <taxon>Embryophyta</taxon>
        <taxon>Tracheophyta</taxon>
        <taxon>Spermatophyta</taxon>
        <taxon>Magnoliopsida</taxon>
        <taxon>Liliopsida</taxon>
        <taxon>Poales</taxon>
        <taxon>Poaceae</taxon>
        <taxon>BOP clade</taxon>
        <taxon>Oryzoideae</taxon>
        <taxon>Oryzeae</taxon>
        <taxon>Oryzinae</taxon>
        <taxon>Oryza</taxon>
    </lineage>
</organism>
<dbReference type="Proteomes" id="UP000006591">
    <property type="component" value="Chromosome 10"/>
</dbReference>
<evidence type="ECO:0000313" key="2">
    <source>
        <dbReference type="EnsemblPlants" id="ONIVA10G14910.1"/>
    </source>
</evidence>
<accession>A0A0E0IU46</accession>
<dbReference type="Gramene" id="ONIVA10G14910.1">
    <property type="protein sequence ID" value="ONIVA10G14910.1"/>
    <property type="gene ID" value="ONIVA10G14910"/>
</dbReference>
<dbReference type="EnsemblPlants" id="ONIVA10G14910.1">
    <property type="protein sequence ID" value="ONIVA10G14910.1"/>
    <property type="gene ID" value="ONIVA10G14910"/>
</dbReference>
<dbReference type="AlphaFoldDB" id="A0A0E0IU46"/>
<protein>
    <submittedName>
        <fullName evidence="2">Uncharacterized protein</fullName>
    </submittedName>
</protein>
<reference evidence="2" key="1">
    <citation type="submission" date="2015-04" db="UniProtKB">
        <authorList>
            <consortium name="EnsemblPlants"/>
        </authorList>
    </citation>
    <scope>IDENTIFICATION</scope>
    <source>
        <strain evidence="2">SL10</strain>
    </source>
</reference>
<sequence>MAAPRSEDGGWRERRGRMERKKRKIEHVATPSNRKYPLFLHLAPRSGRRGGGREGGRRHGGRWGGGLTFVRHASGEESASRHRPPLVAVRLSLPGAGSAPPRLGAVRARCAEDRGGREIV</sequence>